<dbReference type="SFLD" id="SFLDG00002">
    <property type="entry name" value="C1.7:_P-type_atpase_like"/>
    <property type="match status" value="1"/>
</dbReference>
<feature type="domain" description="HMA" evidence="21">
    <location>
        <begin position="200"/>
        <end position="266"/>
    </location>
</feature>
<dbReference type="GO" id="GO:0005802">
    <property type="term" value="C:trans-Golgi network"/>
    <property type="evidence" value="ECO:0007669"/>
    <property type="project" value="UniProtKB-ARBA"/>
</dbReference>
<feature type="transmembrane region" description="Helical" evidence="19">
    <location>
        <begin position="1401"/>
        <end position="1425"/>
    </location>
</feature>
<evidence type="ECO:0000256" key="4">
    <source>
        <dbReference type="ARBA" id="ARBA00022448"/>
    </source>
</evidence>
<proteinExistence type="inferred from homology"/>
<evidence type="ECO:0000256" key="19">
    <source>
        <dbReference type="RuleBase" id="RU362081"/>
    </source>
</evidence>
<dbReference type="InterPro" id="IPR006122">
    <property type="entry name" value="HMA_Cu_ion-bd"/>
</dbReference>
<dbReference type="SFLD" id="SFLDS00003">
    <property type="entry name" value="Haloacid_Dehalogenase"/>
    <property type="match status" value="1"/>
</dbReference>
<dbReference type="Pfam" id="PF00403">
    <property type="entry name" value="HMA"/>
    <property type="match status" value="7"/>
</dbReference>
<dbReference type="PANTHER" id="PTHR46594">
    <property type="entry name" value="P-TYPE CATION-TRANSPORTING ATPASE"/>
    <property type="match status" value="1"/>
</dbReference>
<dbReference type="InterPro" id="IPR027256">
    <property type="entry name" value="P-typ_ATPase_IB"/>
</dbReference>
<feature type="transmembrane region" description="Helical" evidence="19">
    <location>
        <begin position="670"/>
        <end position="691"/>
    </location>
</feature>
<feature type="domain" description="HMA" evidence="21">
    <location>
        <begin position="30"/>
        <end position="97"/>
    </location>
</feature>
<keyword evidence="10 19" id="KW-0547">Nucleotide-binding</keyword>
<dbReference type="PROSITE" id="PS01047">
    <property type="entry name" value="HMA_1"/>
    <property type="match status" value="5"/>
</dbReference>
<dbReference type="Gene3D" id="3.40.50.1000">
    <property type="entry name" value="HAD superfamily/HAD-like"/>
    <property type="match status" value="1"/>
</dbReference>
<dbReference type="SUPFAM" id="SSF81660">
    <property type="entry name" value="Metal cation-transporting ATPase, ATP-binding domain N"/>
    <property type="match status" value="1"/>
</dbReference>
<dbReference type="GO" id="GO:0005507">
    <property type="term" value="F:copper ion binding"/>
    <property type="evidence" value="ECO:0007669"/>
    <property type="project" value="InterPro"/>
</dbReference>
<dbReference type="GO" id="GO:0140581">
    <property type="term" value="F:P-type monovalent copper transporter activity"/>
    <property type="evidence" value="ECO:0007669"/>
    <property type="project" value="UniProtKB-EC"/>
</dbReference>
<dbReference type="InterPro" id="IPR008250">
    <property type="entry name" value="ATPase_P-typ_transduc_dom_A_sf"/>
</dbReference>
<feature type="region of interest" description="Disordered" evidence="20">
    <location>
        <begin position="1"/>
        <end position="23"/>
    </location>
</feature>
<keyword evidence="12 19" id="KW-0067">ATP-binding</keyword>
<feature type="transmembrane region" description="Helical" evidence="19">
    <location>
        <begin position="769"/>
        <end position="793"/>
    </location>
</feature>
<evidence type="ECO:0000256" key="1">
    <source>
        <dbReference type="ARBA" id="ARBA00004166"/>
    </source>
</evidence>
<name>A0A267FDQ0_9PLAT</name>
<comment type="caution">
    <text evidence="22">The sequence shown here is derived from an EMBL/GenBank/DDBJ whole genome shotgun (WGS) entry which is preliminary data.</text>
</comment>
<dbReference type="InterPro" id="IPR036412">
    <property type="entry name" value="HAD-like_sf"/>
</dbReference>
<dbReference type="Gene3D" id="3.30.70.100">
    <property type="match status" value="7"/>
</dbReference>
<comment type="subcellular location">
    <subcellularLocation>
        <location evidence="2">Cell membrane</location>
        <topology evidence="2">Multi-pass membrane protein</topology>
    </subcellularLocation>
    <subcellularLocation>
        <location evidence="1">Golgi apparatus</location>
        <location evidence="1">trans-Golgi network membrane</location>
        <topology evidence="1">Multi-pass membrane protein</topology>
    </subcellularLocation>
    <subcellularLocation>
        <location evidence="19">Membrane</location>
    </subcellularLocation>
</comment>
<dbReference type="GO" id="GO:0005524">
    <property type="term" value="F:ATP binding"/>
    <property type="evidence" value="ECO:0007669"/>
    <property type="project" value="UniProtKB-UniRule"/>
</dbReference>
<dbReference type="InterPro" id="IPR023298">
    <property type="entry name" value="ATPase_P-typ_TM_dom_sf"/>
</dbReference>
<evidence type="ECO:0000313" key="22">
    <source>
        <dbReference type="EMBL" id="PAA71886.1"/>
    </source>
</evidence>
<keyword evidence="6" id="KW-0597">Phosphoprotein</keyword>
<dbReference type="InterPro" id="IPR044492">
    <property type="entry name" value="P_typ_ATPase_HD_dom"/>
</dbReference>
<evidence type="ECO:0000256" key="9">
    <source>
        <dbReference type="ARBA" id="ARBA00022737"/>
    </source>
</evidence>
<evidence type="ECO:0000256" key="7">
    <source>
        <dbReference type="ARBA" id="ARBA00022692"/>
    </source>
</evidence>
<evidence type="ECO:0000256" key="17">
    <source>
        <dbReference type="ARBA" id="ARBA00023065"/>
    </source>
</evidence>
<feature type="domain" description="HMA" evidence="21">
    <location>
        <begin position="496"/>
        <end position="562"/>
    </location>
</feature>
<evidence type="ECO:0000256" key="8">
    <source>
        <dbReference type="ARBA" id="ARBA00022723"/>
    </source>
</evidence>
<organism evidence="22 23">
    <name type="scientific">Macrostomum lignano</name>
    <dbReference type="NCBI Taxonomy" id="282301"/>
    <lineage>
        <taxon>Eukaryota</taxon>
        <taxon>Metazoa</taxon>
        <taxon>Spiralia</taxon>
        <taxon>Lophotrochozoa</taxon>
        <taxon>Platyhelminthes</taxon>
        <taxon>Rhabditophora</taxon>
        <taxon>Macrostomorpha</taxon>
        <taxon>Macrostomida</taxon>
        <taxon>Macrostomidae</taxon>
        <taxon>Macrostomum</taxon>
    </lineage>
</organism>
<dbReference type="InterPro" id="IPR017969">
    <property type="entry name" value="Heavy-metal-associated_CS"/>
</dbReference>
<keyword evidence="11" id="KW-0187">Copper transport</keyword>
<dbReference type="SUPFAM" id="SSF55008">
    <property type="entry name" value="HMA, heavy metal-associated domain"/>
    <property type="match status" value="7"/>
</dbReference>
<keyword evidence="15 19" id="KW-1133">Transmembrane helix</keyword>
<evidence type="ECO:0000256" key="20">
    <source>
        <dbReference type="SAM" id="MobiDB-lite"/>
    </source>
</evidence>
<dbReference type="GO" id="GO:0005886">
    <property type="term" value="C:plasma membrane"/>
    <property type="evidence" value="ECO:0007669"/>
    <property type="project" value="UniProtKB-SubCell"/>
</dbReference>
<dbReference type="PROSITE" id="PS00154">
    <property type="entry name" value="ATPASE_E1_E2"/>
    <property type="match status" value="1"/>
</dbReference>
<evidence type="ECO:0000256" key="15">
    <source>
        <dbReference type="ARBA" id="ARBA00022989"/>
    </source>
</evidence>
<evidence type="ECO:0000313" key="23">
    <source>
        <dbReference type="Proteomes" id="UP000215902"/>
    </source>
</evidence>
<accession>A0A267FDQ0</accession>
<dbReference type="EC" id="7.2.2.8" evidence="3"/>
<dbReference type="GO" id="GO:0016887">
    <property type="term" value="F:ATP hydrolysis activity"/>
    <property type="evidence" value="ECO:0007669"/>
    <property type="project" value="InterPro"/>
</dbReference>
<evidence type="ECO:0000256" key="6">
    <source>
        <dbReference type="ARBA" id="ARBA00022553"/>
    </source>
</evidence>
<dbReference type="InterPro" id="IPR006121">
    <property type="entry name" value="HMA_dom"/>
</dbReference>
<keyword evidence="5" id="KW-1003">Cell membrane</keyword>
<feature type="transmembrane region" description="Helical" evidence="19">
    <location>
        <begin position="632"/>
        <end position="649"/>
    </location>
</feature>
<dbReference type="PROSITE" id="PS50846">
    <property type="entry name" value="HMA_2"/>
    <property type="match status" value="6"/>
</dbReference>
<dbReference type="InterPro" id="IPR023214">
    <property type="entry name" value="HAD_sf"/>
</dbReference>
<keyword evidence="13" id="KW-0460">Magnesium</keyword>
<evidence type="ECO:0000256" key="5">
    <source>
        <dbReference type="ARBA" id="ARBA00022475"/>
    </source>
</evidence>
<dbReference type="Pfam" id="PF00702">
    <property type="entry name" value="Hydrolase"/>
    <property type="match status" value="1"/>
</dbReference>
<protein>
    <recommendedName>
        <fullName evidence="3">P-type Cu(+) transporter</fullName>
        <ecNumber evidence="3">7.2.2.8</ecNumber>
    </recommendedName>
</protein>
<evidence type="ECO:0000256" key="16">
    <source>
        <dbReference type="ARBA" id="ARBA00023008"/>
    </source>
</evidence>
<feature type="region of interest" description="Disordered" evidence="20">
    <location>
        <begin position="1517"/>
        <end position="1574"/>
    </location>
</feature>
<evidence type="ECO:0000256" key="18">
    <source>
        <dbReference type="ARBA" id="ARBA00023136"/>
    </source>
</evidence>
<dbReference type="InterPro" id="IPR001757">
    <property type="entry name" value="P_typ_ATPase"/>
</dbReference>
<evidence type="ECO:0000256" key="10">
    <source>
        <dbReference type="ARBA" id="ARBA00022741"/>
    </source>
</evidence>
<feature type="compositionally biased region" description="Low complexity" evidence="20">
    <location>
        <begin position="1529"/>
        <end position="1543"/>
    </location>
</feature>
<dbReference type="SUPFAM" id="SSF81653">
    <property type="entry name" value="Calcium ATPase, transduction domain A"/>
    <property type="match status" value="1"/>
</dbReference>
<dbReference type="CDD" id="cd00371">
    <property type="entry name" value="HMA"/>
    <property type="match status" value="7"/>
</dbReference>
<dbReference type="Gene3D" id="2.70.150.10">
    <property type="entry name" value="Calcium-transporting ATPase, cytoplasmic transduction domain A"/>
    <property type="match status" value="1"/>
</dbReference>
<sequence length="1574" mass="166914">QNFAMIPEGDQKPPAGAAELNNANNSSSMRLSHLSIIGMTCQSCVSNITDKLIRGTPGVAMATVSLARNEAWLLHDAAKCSIETVASGVDDMGFECQPAPSLPAGVHDLRRTLVRVDGMTCSSCVSNIERAVAGQPGVLIVSVSLEQALATVYHLSTGISAADVVEAIDNCGFEARLVDSSQPPDEITFGQPSTAGVTTDSVRLLVEGMTCQSCVKNIENCLKSRPGVVSVRVSLEDKSASIDFDPSRISAEQVRECIEDAGFDVHLPIDAGVSKNAATLAWPGQQPQTPQAQPPASSASASVPVDLTIRGMTCGSCVRTIESQLQNLAGIKFVAVSLEKNRGRIIFDPNLISVQQLIAQISKLGFAAEEFADDAQQQLNSKKLSAPLLTASSEFKIYGMHCKSCVYKIESHFKDNVPAVLSAKVDLENELGRFVYDLSRFSEKDLRNQVLKLGFRTDELLVHTDDANANASSADPAITAAASSRPSVSPLRLDGEKCMIRVSGMTCSSCVYNIERQLKKAAGVHSVLVSLMSGTAEVRFDPSYILASQIANKIVDIGFEAELLDADGASGAAGPGRTTVTLDIGGMTCSSCVAKVERAALAVPGVVEAAVALATERGRFVYETDATGPRSIIAAIVDAGFTAALASDLTASERQGRRIVSHTHRWRRSFLYSLVFGLPTMVIMVAFMAAFDHSCHSKGLSAPSGDAGSPHTHTNANATVAHGRPCTPMVTAGLSWENLLMFLLATPVQFVGGRYFYTQTYKALRHRTTNMDVLIVMATTISYVYSLLAVLVAMGLREPGSPKTFFETTPMLMVFVSLGRWLEHIAKGKTSEALSKLMSLQATEAALVTLDDSGSILSSEKIPVGLVQRGDKLRVVPGEKIPADGRVVYGESEVNESMITGEPLPVPKIPGSDVIGGSMNQNGVLIIEATHVGADSALSQIVRLVEEAQTSKAPIQQLADKIASYFVPMVLIVSSLTLVIWVVIGYAKPDAIPDDGTGISQHERIWEHAFKLAITVLSIACPCALGLATPTAVMVGTGVGAVNGILIKGGEPLETAHRVTHFIFDKTGTVTFGKPEVTKLFLFLSDKMLPLQDFLQALGLAEANSEHAIAQAVCGFVKRAFRDRHDWGTCSNFQAMPGYGLSCRVALNKRLIDRLESEGTQLDCGGVHIDRISSPEMDISETSALIQVDGFGAATASNKFGGGGNSRLATGGADSGVADPLPVLIGNRAWMLKNGINVPPNVDEVMQAAEENGETVVLCTLAGRLAGLVSVSDRVKPEAKLAVHALTQLGRKVCLLTGDNRKTALAIAREVGIKIVFAEVLPQHKVSKVQQFQRDPKARVAMIGDGINDSPALAQADVGIAIGTGTDVAVEAADVVLIRNNLLDVVAAISLSTVTVRRIRLNFLAATVYNLIGIPVAAGAFMPLGLELKPWMASAAMALSSVSVVGLSLLLRTWQRPSEDSMRDGGFTDRPLRRDEVQVFRGSEHFRQSTSANASGSGGARIDRNSGRLSLRSVLSRLSGGGVSGGRGASSNNRRPPSELSRSLLEEGDSSEDDDSDTDHRLDGNGFAGAVSPV</sequence>
<dbReference type="FunFam" id="2.70.150.10:FF:000002">
    <property type="entry name" value="Copper-transporting ATPase 1, putative"/>
    <property type="match status" value="1"/>
</dbReference>
<dbReference type="CDD" id="cd02094">
    <property type="entry name" value="P-type_ATPase_Cu-like"/>
    <property type="match status" value="1"/>
</dbReference>
<evidence type="ECO:0000256" key="2">
    <source>
        <dbReference type="ARBA" id="ARBA00004651"/>
    </source>
</evidence>
<dbReference type="FunFam" id="3.30.70.100:FF:000001">
    <property type="entry name" value="ATPase copper transporting beta"/>
    <property type="match status" value="5"/>
</dbReference>
<dbReference type="NCBIfam" id="TIGR01494">
    <property type="entry name" value="ATPase_P-type"/>
    <property type="match status" value="1"/>
</dbReference>
<dbReference type="InterPro" id="IPR036163">
    <property type="entry name" value="HMA_dom_sf"/>
</dbReference>
<gene>
    <name evidence="22" type="ORF">BOX15_Mlig025750g1</name>
</gene>
<feature type="region of interest" description="Disordered" evidence="20">
    <location>
        <begin position="1483"/>
        <end position="1504"/>
    </location>
</feature>
<dbReference type="FunFam" id="3.40.50.1000:FF:000144">
    <property type="entry name" value="copper-transporting ATPase 1 isoform X2"/>
    <property type="match status" value="1"/>
</dbReference>
<feature type="compositionally biased region" description="Acidic residues" evidence="20">
    <location>
        <begin position="1546"/>
        <end position="1557"/>
    </location>
</feature>
<dbReference type="SUPFAM" id="SSF56784">
    <property type="entry name" value="HAD-like"/>
    <property type="match status" value="1"/>
</dbReference>
<comment type="similarity">
    <text evidence="19">Belongs to the cation transport ATPase (P-type) (TC 3.A.3) family. Type IB subfamily.</text>
</comment>
<dbReference type="SFLD" id="SFLDF00027">
    <property type="entry name" value="p-type_atpase"/>
    <property type="match status" value="1"/>
</dbReference>
<dbReference type="EMBL" id="NIVC01001129">
    <property type="protein sequence ID" value="PAA71886.1"/>
    <property type="molecule type" value="Genomic_DNA"/>
</dbReference>
<keyword evidence="16" id="KW-0186">Copper</keyword>
<feature type="domain" description="HMA" evidence="21">
    <location>
        <begin position="303"/>
        <end position="369"/>
    </location>
</feature>
<feature type="transmembrane region" description="Helical" evidence="19">
    <location>
        <begin position="1009"/>
        <end position="1028"/>
    </location>
</feature>
<dbReference type="OrthoDB" id="432719at2759"/>
<keyword evidence="8 19" id="KW-0479">Metal-binding</keyword>
<keyword evidence="23" id="KW-1185">Reference proteome</keyword>
<dbReference type="InterPro" id="IPR018303">
    <property type="entry name" value="ATPase_P-typ_P_site"/>
</dbReference>
<feature type="non-terminal residue" evidence="22">
    <location>
        <position position="1"/>
    </location>
</feature>
<evidence type="ECO:0000256" key="13">
    <source>
        <dbReference type="ARBA" id="ARBA00022842"/>
    </source>
</evidence>
<feature type="transmembrane region" description="Helical" evidence="19">
    <location>
        <begin position="962"/>
        <end position="984"/>
    </location>
</feature>
<dbReference type="PRINTS" id="PR00119">
    <property type="entry name" value="CATATPASE"/>
</dbReference>
<dbReference type="NCBIfam" id="TIGR00003">
    <property type="entry name" value="copper ion binding protein"/>
    <property type="match status" value="4"/>
</dbReference>
<feature type="transmembrane region" description="Helical" evidence="19">
    <location>
        <begin position="805"/>
        <end position="822"/>
    </location>
</feature>
<evidence type="ECO:0000256" key="3">
    <source>
        <dbReference type="ARBA" id="ARBA00012517"/>
    </source>
</evidence>
<keyword evidence="7 19" id="KW-0812">Transmembrane</keyword>
<dbReference type="InterPro" id="IPR059000">
    <property type="entry name" value="ATPase_P-type_domA"/>
</dbReference>
<dbReference type="Pfam" id="PF00122">
    <property type="entry name" value="E1-E2_ATPase"/>
    <property type="match status" value="1"/>
</dbReference>
<evidence type="ECO:0000256" key="12">
    <source>
        <dbReference type="ARBA" id="ARBA00022840"/>
    </source>
</evidence>
<keyword evidence="4" id="KW-0813">Transport</keyword>
<evidence type="ECO:0000256" key="11">
    <source>
        <dbReference type="ARBA" id="ARBA00022796"/>
    </source>
</evidence>
<feature type="domain" description="HMA" evidence="21">
    <location>
        <begin position="110"/>
        <end position="176"/>
    </location>
</feature>
<evidence type="ECO:0000259" key="21">
    <source>
        <dbReference type="PROSITE" id="PS50846"/>
    </source>
</evidence>
<keyword evidence="9" id="KW-0677">Repeat</keyword>
<feature type="compositionally biased region" description="Gly residues" evidence="20">
    <location>
        <begin position="1519"/>
        <end position="1528"/>
    </location>
</feature>
<keyword evidence="18 19" id="KW-0472">Membrane</keyword>
<dbReference type="InterPro" id="IPR023299">
    <property type="entry name" value="ATPase_P-typ_cyto_dom_N"/>
</dbReference>
<feature type="transmembrane region" description="Helical" evidence="19">
    <location>
        <begin position="739"/>
        <end position="757"/>
    </location>
</feature>
<feature type="transmembrane region" description="Helical" evidence="19">
    <location>
        <begin position="1431"/>
        <end position="1451"/>
    </location>
</feature>
<keyword evidence="14" id="KW-1278">Translocase</keyword>
<feature type="domain" description="HMA" evidence="21">
    <location>
        <begin position="578"/>
        <end position="644"/>
    </location>
</feature>
<dbReference type="PRINTS" id="PR00942">
    <property type="entry name" value="CUATPASEI"/>
</dbReference>
<dbReference type="SUPFAM" id="SSF81665">
    <property type="entry name" value="Calcium ATPase, transmembrane domain M"/>
    <property type="match status" value="1"/>
</dbReference>
<dbReference type="Gene3D" id="3.40.1110.10">
    <property type="entry name" value="Calcium-transporting ATPase, cytoplasmic domain N"/>
    <property type="match status" value="1"/>
</dbReference>
<dbReference type="NCBIfam" id="TIGR01525">
    <property type="entry name" value="ATPase-IB_hvy"/>
    <property type="match status" value="1"/>
</dbReference>
<dbReference type="STRING" id="282301.A0A267FDQ0"/>
<dbReference type="FunFam" id="3.30.70.100:FF:000005">
    <property type="entry name" value="Copper-exporting P-type ATPase A"/>
    <property type="match status" value="1"/>
</dbReference>
<reference evidence="22 23" key="1">
    <citation type="submission" date="2017-06" db="EMBL/GenBank/DDBJ databases">
        <title>A platform for efficient transgenesis in Macrostomum lignano, a flatworm model organism for stem cell research.</title>
        <authorList>
            <person name="Berezikov E."/>
        </authorList>
    </citation>
    <scope>NUCLEOTIDE SEQUENCE [LARGE SCALE GENOMIC DNA]</scope>
    <source>
        <strain evidence="22">DV1</strain>
        <tissue evidence="22">Whole organism</tissue>
    </source>
</reference>
<keyword evidence="17" id="KW-0406">Ion transport</keyword>
<evidence type="ECO:0000256" key="14">
    <source>
        <dbReference type="ARBA" id="ARBA00022967"/>
    </source>
</evidence>
<dbReference type="PANTHER" id="PTHR46594:SF4">
    <property type="entry name" value="P-TYPE CATION-TRANSPORTING ATPASE"/>
    <property type="match status" value="1"/>
</dbReference>
<dbReference type="Proteomes" id="UP000215902">
    <property type="component" value="Unassembled WGS sequence"/>
</dbReference>